<dbReference type="GeneID" id="94833488"/>
<dbReference type="RefSeq" id="XP_068366812.1">
    <property type="nucleotide sequence ID" value="XM_068498784.1"/>
</dbReference>
<dbReference type="Gene3D" id="1.20.144.10">
    <property type="entry name" value="Phosphatidic acid phosphatase type 2/haloperoxidase"/>
    <property type="match status" value="1"/>
</dbReference>
<comment type="caution">
    <text evidence="8">The sequence shown here is derived from an EMBL/GenBank/DDBJ whole genome shotgun (WGS) entry which is preliminary data.</text>
</comment>
<dbReference type="VEuPathDB" id="TrichDB:TRFO_16110"/>
<evidence type="ECO:0000256" key="4">
    <source>
        <dbReference type="ARBA" id="ARBA00022989"/>
    </source>
</evidence>
<feature type="transmembrane region" description="Helical" evidence="6">
    <location>
        <begin position="75"/>
        <end position="94"/>
    </location>
</feature>
<dbReference type="Pfam" id="PF01569">
    <property type="entry name" value="PAP2"/>
    <property type="match status" value="1"/>
</dbReference>
<feature type="domain" description="Phosphatidic acid phosphatase type 2/haloperoxidase" evidence="7">
    <location>
        <begin position="108"/>
        <end position="240"/>
    </location>
</feature>
<comment type="similarity">
    <text evidence="2">Belongs to the PA-phosphatase related phosphoesterase family.</text>
</comment>
<feature type="transmembrane region" description="Helical" evidence="6">
    <location>
        <begin position="225"/>
        <end position="243"/>
    </location>
</feature>
<evidence type="ECO:0000256" key="3">
    <source>
        <dbReference type="ARBA" id="ARBA00022692"/>
    </source>
</evidence>
<evidence type="ECO:0000256" key="2">
    <source>
        <dbReference type="ARBA" id="ARBA00008816"/>
    </source>
</evidence>
<dbReference type="GO" id="GO:0016020">
    <property type="term" value="C:membrane"/>
    <property type="evidence" value="ECO:0007669"/>
    <property type="project" value="UniProtKB-SubCell"/>
</dbReference>
<dbReference type="SUPFAM" id="SSF48317">
    <property type="entry name" value="Acid phosphatase/Vanadium-dependent haloperoxidase"/>
    <property type="match status" value="1"/>
</dbReference>
<evidence type="ECO:0000259" key="7">
    <source>
        <dbReference type="SMART" id="SM00014"/>
    </source>
</evidence>
<dbReference type="SMART" id="SM00014">
    <property type="entry name" value="acidPPc"/>
    <property type="match status" value="1"/>
</dbReference>
<dbReference type="GO" id="GO:0006644">
    <property type="term" value="P:phospholipid metabolic process"/>
    <property type="evidence" value="ECO:0007669"/>
    <property type="project" value="InterPro"/>
</dbReference>
<keyword evidence="3 6" id="KW-0812">Transmembrane</keyword>
<dbReference type="EMBL" id="MLAK01000493">
    <property type="protein sequence ID" value="OHT13676.1"/>
    <property type="molecule type" value="Genomic_DNA"/>
</dbReference>
<feature type="transmembrane region" description="Helical" evidence="6">
    <location>
        <begin position="106"/>
        <end position="126"/>
    </location>
</feature>
<dbReference type="PANTHER" id="PTHR10165">
    <property type="entry name" value="LIPID PHOSPHATE PHOSPHATASE"/>
    <property type="match status" value="1"/>
</dbReference>
<organism evidence="8 9">
    <name type="scientific">Tritrichomonas foetus</name>
    <dbReference type="NCBI Taxonomy" id="1144522"/>
    <lineage>
        <taxon>Eukaryota</taxon>
        <taxon>Metamonada</taxon>
        <taxon>Parabasalia</taxon>
        <taxon>Tritrichomonadida</taxon>
        <taxon>Tritrichomonadidae</taxon>
        <taxon>Tritrichomonas</taxon>
    </lineage>
</organism>
<dbReference type="AlphaFoldDB" id="A0A1J4KVA8"/>
<dbReference type="InterPro" id="IPR036938">
    <property type="entry name" value="PAP2/HPO_sf"/>
</dbReference>
<comment type="subcellular location">
    <subcellularLocation>
        <location evidence="1">Membrane</location>
        <topology evidence="1">Multi-pass membrane protein</topology>
    </subcellularLocation>
</comment>
<evidence type="ECO:0000256" key="5">
    <source>
        <dbReference type="ARBA" id="ARBA00023136"/>
    </source>
</evidence>
<gene>
    <name evidence="8" type="ORF">TRFO_16110</name>
</gene>
<keyword evidence="9" id="KW-1185">Reference proteome</keyword>
<evidence type="ECO:0000256" key="6">
    <source>
        <dbReference type="SAM" id="Phobius"/>
    </source>
</evidence>
<proteinExistence type="inferred from homology"/>
<evidence type="ECO:0000256" key="1">
    <source>
        <dbReference type="ARBA" id="ARBA00004141"/>
    </source>
</evidence>
<dbReference type="GO" id="GO:0008195">
    <property type="term" value="F:phosphatidate phosphatase activity"/>
    <property type="evidence" value="ECO:0007669"/>
    <property type="project" value="TreeGrafter"/>
</dbReference>
<feature type="transmembrane region" description="Helical" evidence="6">
    <location>
        <begin position="20"/>
        <end position="40"/>
    </location>
</feature>
<dbReference type="OrthoDB" id="10030083at2759"/>
<name>A0A1J4KVA8_9EUKA</name>
<evidence type="ECO:0000313" key="8">
    <source>
        <dbReference type="EMBL" id="OHT13676.1"/>
    </source>
</evidence>
<dbReference type="PANTHER" id="PTHR10165:SF35">
    <property type="entry name" value="RE23632P"/>
    <property type="match status" value="1"/>
</dbReference>
<reference evidence="8" key="1">
    <citation type="submission" date="2016-10" db="EMBL/GenBank/DDBJ databases">
        <authorList>
            <person name="Benchimol M."/>
            <person name="Almeida L.G."/>
            <person name="Vasconcelos A.T."/>
            <person name="Perreira-Neves A."/>
            <person name="Rosa I.A."/>
            <person name="Tasca T."/>
            <person name="Bogo M.R."/>
            <person name="de Souza W."/>
        </authorList>
    </citation>
    <scope>NUCLEOTIDE SEQUENCE [LARGE SCALE GENOMIC DNA]</scope>
    <source>
        <strain evidence="8">K</strain>
    </source>
</reference>
<accession>A0A1J4KVA8</accession>
<feature type="transmembrane region" description="Helical" evidence="6">
    <location>
        <begin position="194"/>
        <end position="213"/>
    </location>
</feature>
<protein>
    <submittedName>
        <fullName evidence="8">PAP2 superfamily protein</fullName>
    </submittedName>
</protein>
<dbReference type="Proteomes" id="UP000179807">
    <property type="component" value="Unassembled WGS sequence"/>
</dbReference>
<dbReference type="InterPro" id="IPR000326">
    <property type="entry name" value="PAP2/HPO"/>
</dbReference>
<keyword evidence="5 6" id="KW-0472">Membrane</keyword>
<keyword evidence="4 6" id="KW-1133">Transmembrane helix</keyword>
<dbReference type="GO" id="GO:0046839">
    <property type="term" value="P:phospholipid dephosphorylation"/>
    <property type="evidence" value="ECO:0007669"/>
    <property type="project" value="TreeGrafter"/>
</dbReference>
<dbReference type="InterPro" id="IPR043216">
    <property type="entry name" value="PAP-like"/>
</dbReference>
<evidence type="ECO:0000313" key="9">
    <source>
        <dbReference type="Proteomes" id="UP000179807"/>
    </source>
</evidence>
<sequence length="260" mass="29454">MGGESGIESQEPRNKKKFNWLALIDPFNIIPAVISIALWTGSTFIKVSPLFVPPGDSQSMFPKAHKNTVENSWVLIYNIVMPFIIVIIFYFLSFKFPTHINKISPLTVMWCAITCVCMTGFFTNVMKKYVGRPRPDMYAWCGSENATYETCTSIKQSKREGEFLSWPSGHSSNAMSGGMFIALLIQKVVKTRQLWVTLIASLPILGAVFVACSRIRDHRHHPDDVLAGMLLGGVITVLFWWRAEKIMFPKEWPGNQPFRV</sequence>